<name>A0AAW1W7H9_RUBAR</name>
<evidence type="ECO:0000313" key="2">
    <source>
        <dbReference type="EMBL" id="KAK9919926.1"/>
    </source>
</evidence>
<accession>A0AAW1W7H9</accession>
<reference evidence="2 3" key="1">
    <citation type="journal article" date="2023" name="G3 (Bethesda)">
        <title>A chromosome-length genome assembly and annotation of blackberry (Rubus argutus, cv. 'Hillquist').</title>
        <authorList>
            <person name="Bruna T."/>
            <person name="Aryal R."/>
            <person name="Dudchenko O."/>
            <person name="Sargent D.J."/>
            <person name="Mead D."/>
            <person name="Buti M."/>
            <person name="Cavallini A."/>
            <person name="Hytonen T."/>
            <person name="Andres J."/>
            <person name="Pham M."/>
            <person name="Weisz D."/>
            <person name="Mascagni F."/>
            <person name="Usai G."/>
            <person name="Natali L."/>
            <person name="Bassil N."/>
            <person name="Fernandez G.E."/>
            <person name="Lomsadze A."/>
            <person name="Armour M."/>
            <person name="Olukolu B."/>
            <person name="Poorten T."/>
            <person name="Britton C."/>
            <person name="Davik J."/>
            <person name="Ashrafi H."/>
            <person name="Aiden E.L."/>
            <person name="Borodovsky M."/>
            <person name="Worthington M."/>
        </authorList>
    </citation>
    <scope>NUCLEOTIDE SEQUENCE [LARGE SCALE GENOMIC DNA]</scope>
    <source>
        <strain evidence="2">PI 553951</strain>
    </source>
</reference>
<feature type="region of interest" description="Disordered" evidence="1">
    <location>
        <begin position="37"/>
        <end position="94"/>
    </location>
</feature>
<dbReference type="PANTHER" id="PTHR33237:SF39">
    <property type="match status" value="1"/>
</dbReference>
<feature type="compositionally biased region" description="Low complexity" evidence="1">
    <location>
        <begin position="79"/>
        <end position="94"/>
    </location>
</feature>
<protein>
    <submittedName>
        <fullName evidence="2">Uncharacterized protein</fullName>
    </submittedName>
</protein>
<sequence length="223" mass="24963">MESRRTNPRLSNFMNISVIGRSKIRIKFSNPKLLVKTMQKPVDHHRGEYNNNKNKKKKSARKVSSVFTNPFTKHKSPEKSSSSKPNGTSKLRLPKARLPLLSFLTRKKSLKKLMKSETDATGVDGVGKQESSGQLVPAPNSKLILTNPRKWSVARSIIRRACNMKTRGGEYGEDSKQADSRKASEDELCKKRILMGGKCRPLSSSGTLHYDQNGILLTDDVLP</sequence>
<organism evidence="2 3">
    <name type="scientific">Rubus argutus</name>
    <name type="common">Southern blackberry</name>
    <dbReference type="NCBI Taxonomy" id="59490"/>
    <lineage>
        <taxon>Eukaryota</taxon>
        <taxon>Viridiplantae</taxon>
        <taxon>Streptophyta</taxon>
        <taxon>Embryophyta</taxon>
        <taxon>Tracheophyta</taxon>
        <taxon>Spermatophyta</taxon>
        <taxon>Magnoliopsida</taxon>
        <taxon>eudicotyledons</taxon>
        <taxon>Gunneridae</taxon>
        <taxon>Pentapetalae</taxon>
        <taxon>rosids</taxon>
        <taxon>fabids</taxon>
        <taxon>Rosales</taxon>
        <taxon>Rosaceae</taxon>
        <taxon>Rosoideae</taxon>
        <taxon>Rosoideae incertae sedis</taxon>
        <taxon>Rubus</taxon>
    </lineage>
</organism>
<evidence type="ECO:0000256" key="1">
    <source>
        <dbReference type="SAM" id="MobiDB-lite"/>
    </source>
</evidence>
<dbReference type="PANTHER" id="PTHR33237">
    <property type="entry name" value="F2P16.13 PROTEIN-RELATED"/>
    <property type="match status" value="1"/>
</dbReference>
<dbReference type="Proteomes" id="UP001457282">
    <property type="component" value="Unassembled WGS sequence"/>
</dbReference>
<keyword evidence="3" id="KW-1185">Reference proteome</keyword>
<dbReference type="EMBL" id="JBEDUW010000006">
    <property type="protein sequence ID" value="KAK9919926.1"/>
    <property type="molecule type" value="Genomic_DNA"/>
</dbReference>
<evidence type="ECO:0000313" key="3">
    <source>
        <dbReference type="Proteomes" id="UP001457282"/>
    </source>
</evidence>
<gene>
    <name evidence="2" type="ORF">M0R45_028499</name>
</gene>
<dbReference type="AlphaFoldDB" id="A0AAW1W7H9"/>
<proteinExistence type="predicted"/>
<comment type="caution">
    <text evidence="2">The sequence shown here is derived from an EMBL/GenBank/DDBJ whole genome shotgun (WGS) entry which is preliminary data.</text>
</comment>
<feature type="region of interest" description="Disordered" evidence="1">
    <location>
        <begin position="116"/>
        <end position="135"/>
    </location>
</feature>